<accession>A0A6J6KWL2</accession>
<dbReference type="EMBL" id="CAEZWR010000006">
    <property type="protein sequence ID" value="CAB4653796.1"/>
    <property type="molecule type" value="Genomic_DNA"/>
</dbReference>
<dbReference type="EMBL" id="CAEZVB010000008">
    <property type="protein sequence ID" value="CAB4615655.1"/>
    <property type="molecule type" value="Genomic_DNA"/>
</dbReference>
<dbReference type="InterPro" id="IPR050683">
    <property type="entry name" value="Bact_Polysacc_Export_ATP-bd"/>
</dbReference>
<dbReference type="PANTHER" id="PTHR46743">
    <property type="entry name" value="TEICHOIC ACIDS EXPORT ATP-BINDING PROTEIN TAGH"/>
    <property type="match status" value="1"/>
</dbReference>
<dbReference type="SUPFAM" id="SSF52540">
    <property type="entry name" value="P-loop containing nucleoside triphosphate hydrolases"/>
    <property type="match status" value="1"/>
</dbReference>
<keyword evidence="3" id="KW-0547">Nucleotide-binding</keyword>
<feature type="domain" description="ABC transporter" evidence="5">
    <location>
        <begin position="48"/>
        <end position="267"/>
    </location>
</feature>
<evidence type="ECO:0000313" key="6">
    <source>
        <dbReference type="EMBL" id="CAB4615655.1"/>
    </source>
</evidence>
<evidence type="ECO:0000256" key="3">
    <source>
        <dbReference type="ARBA" id="ARBA00022741"/>
    </source>
</evidence>
<evidence type="ECO:0000256" key="1">
    <source>
        <dbReference type="ARBA" id="ARBA00005417"/>
    </source>
</evidence>
<proteinExistence type="inferred from homology"/>
<name>A0A6J6KWL2_9ZZZZ</name>
<evidence type="ECO:0000259" key="5">
    <source>
        <dbReference type="PROSITE" id="PS50893"/>
    </source>
</evidence>
<comment type="similarity">
    <text evidence="1">Belongs to the ABC transporter superfamily.</text>
</comment>
<dbReference type="Pfam" id="PF00005">
    <property type="entry name" value="ABC_tran"/>
    <property type="match status" value="1"/>
</dbReference>
<evidence type="ECO:0000256" key="4">
    <source>
        <dbReference type="ARBA" id="ARBA00022840"/>
    </source>
</evidence>
<keyword evidence="2" id="KW-0813">Transport</keyword>
<dbReference type="GO" id="GO:0005524">
    <property type="term" value="F:ATP binding"/>
    <property type="evidence" value="ECO:0007669"/>
    <property type="project" value="UniProtKB-KW"/>
</dbReference>
<dbReference type="PANTHER" id="PTHR46743:SF2">
    <property type="entry name" value="TEICHOIC ACIDS EXPORT ATP-BINDING PROTEIN TAGH"/>
    <property type="match status" value="1"/>
</dbReference>
<evidence type="ECO:0000313" key="7">
    <source>
        <dbReference type="EMBL" id="CAB4653796.1"/>
    </source>
</evidence>
<dbReference type="AlphaFoldDB" id="A0A6J6KWL2"/>
<keyword evidence="4" id="KW-0067">ATP-binding</keyword>
<dbReference type="InterPro" id="IPR027417">
    <property type="entry name" value="P-loop_NTPase"/>
</dbReference>
<dbReference type="GO" id="GO:0140359">
    <property type="term" value="F:ABC-type transporter activity"/>
    <property type="evidence" value="ECO:0007669"/>
    <property type="project" value="InterPro"/>
</dbReference>
<dbReference type="InterPro" id="IPR015860">
    <property type="entry name" value="ABC_transpr_TagH-like"/>
</dbReference>
<dbReference type="GO" id="GO:0016887">
    <property type="term" value="F:ATP hydrolysis activity"/>
    <property type="evidence" value="ECO:0007669"/>
    <property type="project" value="InterPro"/>
</dbReference>
<dbReference type="InterPro" id="IPR003593">
    <property type="entry name" value="AAA+_ATPase"/>
</dbReference>
<dbReference type="PROSITE" id="PS50893">
    <property type="entry name" value="ABC_TRANSPORTER_2"/>
    <property type="match status" value="1"/>
</dbReference>
<evidence type="ECO:0000256" key="2">
    <source>
        <dbReference type="ARBA" id="ARBA00022448"/>
    </source>
</evidence>
<gene>
    <name evidence="6" type="ORF">UFOPK1908_00359</name>
    <name evidence="7" type="ORF">UFOPK2282_00093</name>
</gene>
<dbReference type="SMART" id="SM00382">
    <property type="entry name" value="AAA"/>
    <property type="match status" value="1"/>
</dbReference>
<dbReference type="InterPro" id="IPR003439">
    <property type="entry name" value="ABC_transporter-like_ATP-bd"/>
</dbReference>
<reference evidence="7" key="1">
    <citation type="submission" date="2020-05" db="EMBL/GenBank/DDBJ databases">
        <authorList>
            <person name="Chiriac C."/>
            <person name="Salcher M."/>
            <person name="Ghai R."/>
            <person name="Kavagutti S V."/>
        </authorList>
    </citation>
    <scope>NUCLEOTIDE SEQUENCE</scope>
</reference>
<dbReference type="GO" id="GO:0016020">
    <property type="term" value="C:membrane"/>
    <property type="evidence" value="ECO:0007669"/>
    <property type="project" value="InterPro"/>
</dbReference>
<dbReference type="CDD" id="cd03220">
    <property type="entry name" value="ABC_KpsT_Wzt"/>
    <property type="match status" value="1"/>
</dbReference>
<sequence length="274" mass="29795">MIDEETGATIPVAPDRPISDEIAISVQELDITYRTTFEKKPTLKQAIVRLGRGKRSVKTVEALKNVSFDVNRGSVLGIVGHNGAGKSTLMRAIAGIVPPTNGRIEVVGRTSTLLSLGVGFNRALTGRENVILGGLAAGLTKDELEDRYERIAEFAGLGDFIDMPMNTYSSGMGARLAFSVAVHLDPDILLIDEALSTGDAVFKEKATERMQELVDNSSTMLLISHALRTIINMSTECIWLDHGKLMMRGNPEEVVDAYTEFVHVKKTSATMNDM</sequence>
<protein>
    <submittedName>
        <fullName evidence="7">Unannotated protein</fullName>
    </submittedName>
</protein>
<dbReference type="Gene3D" id="3.40.50.300">
    <property type="entry name" value="P-loop containing nucleotide triphosphate hydrolases"/>
    <property type="match status" value="1"/>
</dbReference>
<organism evidence="7">
    <name type="scientific">freshwater metagenome</name>
    <dbReference type="NCBI Taxonomy" id="449393"/>
    <lineage>
        <taxon>unclassified sequences</taxon>
        <taxon>metagenomes</taxon>
        <taxon>ecological metagenomes</taxon>
    </lineage>
</organism>